<keyword evidence="2" id="KW-1185">Reference proteome</keyword>
<reference evidence="1" key="2">
    <citation type="journal article" date="2023" name="IMA Fungus">
        <title>Comparative genomic study of the Penicillium genus elucidates a diverse pangenome and 15 lateral gene transfer events.</title>
        <authorList>
            <person name="Petersen C."/>
            <person name="Sorensen T."/>
            <person name="Nielsen M.R."/>
            <person name="Sondergaard T.E."/>
            <person name="Sorensen J.L."/>
            <person name="Fitzpatrick D.A."/>
            <person name="Frisvad J.C."/>
            <person name="Nielsen K.L."/>
        </authorList>
    </citation>
    <scope>NUCLEOTIDE SEQUENCE</scope>
    <source>
        <strain evidence="1">IBT 29495</strain>
    </source>
</reference>
<dbReference type="EMBL" id="JAPWDS010000002">
    <property type="protein sequence ID" value="KAJ5513595.1"/>
    <property type="molecule type" value="Genomic_DNA"/>
</dbReference>
<proteinExistence type="predicted"/>
<dbReference type="AlphaFoldDB" id="A0A9W9Y183"/>
<name>A0A9W9Y183_9EURO</name>
<evidence type="ECO:0000313" key="1">
    <source>
        <dbReference type="EMBL" id="KAJ5513595.1"/>
    </source>
</evidence>
<accession>A0A9W9Y183</accession>
<dbReference type="Proteomes" id="UP001149954">
    <property type="component" value="Unassembled WGS sequence"/>
</dbReference>
<gene>
    <name evidence="1" type="ORF">N7463_003147</name>
</gene>
<organism evidence="1 2">
    <name type="scientific">Penicillium fimorum</name>
    <dbReference type="NCBI Taxonomy" id="1882269"/>
    <lineage>
        <taxon>Eukaryota</taxon>
        <taxon>Fungi</taxon>
        <taxon>Dikarya</taxon>
        <taxon>Ascomycota</taxon>
        <taxon>Pezizomycotina</taxon>
        <taxon>Eurotiomycetes</taxon>
        <taxon>Eurotiomycetidae</taxon>
        <taxon>Eurotiales</taxon>
        <taxon>Aspergillaceae</taxon>
        <taxon>Penicillium</taxon>
    </lineage>
</organism>
<dbReference type="OrthoDB" id="4307880at2759"/>
<sequence>MFSPIRNPELQFLHTRNRFKAELQLEIDAIMTRKGISPLRLALAVDNLTDLIGEVRVIERASTAMCREMPRCLTMLDGRGYYGHNGAFLEKTHKLEGQLIILKNNLMRLHSDRHWISRQIEAVNIYSDF</sequence>
<comment type="caution">
    <text evidence="1">The sequence shown here is derived from an EMBL/GenBank/DDBJ whole genome shotgun (WGS) entry which is preliminary data.</text>
</comment>
<reference evidence="1" key="1">
    <citation type="submission" date="2022-12" db="EMBL/GenBank/DDBJ databases">
        <authorList>
            <person name="Petersen C."/>
        </authorList>
    </citation>
    <scope>NUCLEOTIDE SEQUENCE</scope>
    <source>
        <strain evidence="1">IBT 29495</strain>
    </source>
</reference>
<evidence type="ECO:0000313" key="2">
    <source>
        <dbReference type="Proteomes" id="UP001149954"/>
    </source>
</evidence>
<protein>
    <submittedName>
        <fullName evidence="1">Uncharacterized protein</fullName>
    </submittedName>
</protein>